<name>A0A818AZA3_9BILA</name>
<evidence type="ECO:0000313" key="1">
    <source>
        <dbReference type="EMBL" id="CAF3410169.1"/>
    </source>
</evidence>
<accession>A0A818AZA3</accession>
<dbReference type="EMBL" id="CAJOBQ010006005">
    <property type="protein sequence ID" value="CAF4665534.1"/>
    <property type="molecule type" value="Genomic_DNA"/>
</dbReference>
<reference evidence="1" key="1">
    <citation type="submission" date="2021-02" db="EMBL/GenBank/DDBJ databases">
        <authorList>
            <person name="Nowell W R."/>
        </authorList>
    </citation>
    <scope>NUCLEOTIDE SEQUENCE</scope>
</reference>
<organism evidence="1 3">
    <name type="scientific">Rotaria socialis</name>
    <dbReference type="NCBI Taxonomy" id="392032"/>
    <lineage>
        <taxon>Eukaryota</taxon>
        <taxon>Metazoa</taxon>
        <taxon>Spiralia</taxon>
        <taxon>Gnathifera</taxon>
        <taxon>Rotifera</taxon>
        <taxon>Eurotatoria</taxon>
        <taxon>Bdelloidea</taxon>
        <taxon>Philodinida</taxon>
        <taxon>Philodinidae</taxon>
        <taxon>Rotaria</taxon>
    </lineage>
</organism>
<gene>
    <name evidence="1" type="ORF">FME351_LOCUS9901</name>
    <name evidence="2" type="ORF">TSG867_LOCUS31580</name>
</gene>
<dbReference type="Proteomes" id="UP000663869">
    <property type="component" value="Unassembled WGS sequence"/>
</dbReference>
<protein>
    <recommendedName>
        <fullName evidence="4">Photosynthesis system II assembly factor Ycf48/Hcf136-like domain-containing protein</fullName>
    </recommendedName>
</protein>
<proteinExistence type="predicted"/>
<sequence length="103" mass="11820">MTITIKWIQNETGAEVRIEKGDGKEIRLQSGERGDQRWEMPMWRSGQRMIINKSHPRVWFVDRDNAILVSTNEGSTWDHYMTIKGGASYGMVIRSNGVAIQNP</sequence>
<dbReference type="Proteomes" id="UP000663862">
    <property type="component" value="Unassembled WGS sequence"/>
</dbReference>
<evidence type="ECO:0000313" key="3">
    <source>
        <dbReference type="Proteomes" id="UP000663869"/>
    </source>
</evidence>
<comment type="caution">
    <text evidence="1">The sequence shown here is derived from an EMBL/GenBank/DDBJ whole genome shotgun (WGS) entry which is preliminary data.</text>
</comment>
<evidence type="ECO:0008006" key="4">
    <source>
        <dbReference type="Google" id="ProtNLM"/>
    </source>
</evidence>
<evidence type="ECO:0000313" key="2">
    <source>
        <dbReference type="EMBL" id="CAF4665534.1"/>
    </source>
</evidence>
<dbReference type="EMBL" id="CAJNYU010001105">
    <property type="protein sequence ID" value="CAF3410169.1"/>
    <property type="molecule type" value="Genomic_DNA"/>
</dbReference>
<dbReference type="AlphaFoldDB" id="A0A818AZA3"/>